<keyword evidence="1" id="KW-0812">Transmembrane</keyword>
<organism evidence="2 3">
    <name type="scientific">Biomphalaria pfeifferi</name>
    <name type="common">Bloodfluke planorb</name>
    <name type="synonym">Freshwater snail</name>
    <dbReference type="NCBI Taxonomy" id="112525"/>
    <lineage>
        <taxon>Eukaryota</taxon>
        <taxon>Metazoa</taxon>
        <taxon>Spiralia</taxon>
        <taxon>Lophotrochozoa</taxon>
        <taxon>Mollusca</taxon>
        <taxon>Gastropoda</taxon>
        <taxon>Heterobranchia</taxon>
        <taxon>Euthyneura</taxon>
        <taxon>Panpulmonata</taxon>
        <taxon>Hygrophila</taxon>
        <taxon>Lymnaeoidea</taxon>
        <taxon>Planorbidae</taxon>
        <taxon>Biomphalaria</taxon>
    </lineage>
</organism>
<evidence type="ECO:0000256" key="1">
    <source>
        <dbReference type="SAM" id="Phobius"/>
    </source>
</evidence>
<dbReference type="Proteomes" id="UP001233172">
    <property type="component" value="Unassembled WGS sequence"/>
</dbReference>
<dbReference type="EMBL" id="JASAOG010000007">
    <property type="protein sequence ID" value="KAK0067541.1"/>
    <property type="molecule type" value="Genomic_DNA"/>
</dbReference>
<sequence>MITIKIKNMLSSDMDFYSCYVKQHNANISGKTLYLPLIKADTTHSLTPSPVTMYTADTTHSLTPSPVTTFTADTTHSLTPSPVTTFTGSTTIHTDATSQGFSSADTTQSLPMSPVTKFTDTIYIITSVASIGLVIVGVIAFFVIRNYRNKRGFYDVQKFHQIHLCRLN</sequence>
<evidence type="ECO:0000313" key="3">
    <source>
        <dbReference type="Proteomes" id="UP001233172"/>
    </source>
</evidence>
<accession>A0AAD8C6U5</accession>
<proteinExistence type="predicted"/>
<keyword evidence="1" id="KW-0472">Membrane</keyword>
<name>A0AAD8C6U5_BIOPF</name>
<reference evidence="2" key="1">
    <citation type="journal article" date="2023" name="PLoS Negl. Trop. Dis.">
        <title>A genome sequence for Biomphalaria pfeifferi, the major vector snail for the human-infecting parasite Schistosoma mansoni.</title>
        <authorList>
            <person name="Bu L."/>
            <person name="Lu L."/>
            <person name="Laidemitt M.R."/>
            <person name="Zhang S.M."/>
            <person name="Mutuku M."/>
            <person name="Mkoji G."/>
            <person name="Steinauer M."/>
            <person name="Loker E.S."/>
        </authorList>
    </citation>
    <scope>NUCLEOTIDE SEQUENCE</scope>
    <source>
        <strain evidence="2">KasaAsao</strain>
    </source>
</reference>
<keyword evidence="1" id="KW-1133">Transmembrane helix</keyword>
<keyword evidence="3" id="KW-1185">Reference proteome</keyword>
<comment type="caution">
    <text evidence="2">The sequence shown here is derived from an EMBL/GenBank/DDBJ whole genome shotgun (WGS) entry which is preliminary data.</text>
</comment>
<feature type="transmembrane region" description="Helical" evidence="1">
    <location>
        <begin position="122"/>
        <end position="144"/>
    </location>
</feature>
<evidence type="ECO:0000313" key="2">
    <source>
        <dbReference type="EMBL" id="KAK0067541.1"/>
    </source>
</evidence>
<reference evidence="2" key="2">
    <citation type="submission" date="2023-04" db="EMBL/GenBank/DDBJ databases">
        <authorList>
            <person name="Bu L."/>
            <person name="Lu L."/>
            <person name="Laidemitt M.R."/>
            <person name="Zhang S.M."/>
            <person name="Mutuku M."/>
            <person name="Mkoji G."/>
            <person name="Steinauer M."/>
            <person name="Loker E.S."/>
        </authorList>
    </citation>
    <scope>NUCLEOTIDE SEQUENCE</scope>
    <source>
        <strain evidence="2">KasaAsao</strain>
        <tissue evidence="2">Whole Snail</tissue>
    </source>
</reference>
<dbReference type="AlphaFoldDB" id="A0AAD8C6U5"/>
<gene>
    <name evidence="2" type="ORF">Bpfe_003048</name>
</gene>
<protein>
    <submittedName>
        <fullName evidence="2">Uncharacterized protein</fullName>
    </submittedName>
</protein>